<feature type="region of interest" description="Disordered" evidence="1">
    <location>
        <begin position="426"/>
        <end position="480"/>
    </location>
</feature>
<protein>
    <recommendedName>
        <fullName evidence="4">Protein TFG</fullName>
    </recommendedName>
</protein>
<dbReference type="GO" id="GO:0042802">
    <property type="term" value="F:identical protein binding"/>
    <property type="evidence" value="ECO:0007669"/>
    <property type="project" value="InterPro"/>
</dbReference>
<evidence type="ECO:0000313" key="3">
    <source>
        <dbReference type="Proteomes" id="UP000822476"/>
    </source>
</evidence>
<dbReference type="GO" id="GO:0048208">
    <property type="term" value="P:COPII vesicle coating"/>
    <property type="evidence" value="ECO:0007669"/>
    <property type="project" value="InterPro"/>
</dbReference>
<feature type="compositionally biased region" description="Polar residues" evidence="1">
    <location>
        <begin position="158"/>
        <end position="168"/>
    </location>
</feature>
<name>A0A8S9YU32_9TREM</name>
<dbReference type="GO" id="GO:0070971">
    <property type="term" value="C:endoplasmic reticulum exit site"/>
    <property type="evidence" value="ECO:0007669"/>
    <property type="project" value="TreeGrafter"/>
</dbReference>
<dbReference type="PANTHER" id="PTHR15335:SF7">
    <property type="entry name" value="PROTEIN TFG"/>
    <property type="match status" value="1"/>
</dbReference>
<accession>A0A8S9YU32</accession>
<feature type="compositionally biased region" description="Polar residues" evidence="1">
    <location>
        <begin position="276"/>
        <end position="288"/>
    </location>
</feature>
<reference evidence="2" key="1">
    <citation type="submission" date="2019-07" db="EMBL/GenBank/DDBJ databases">
        <title>Annotation for the trematode Paragonimus miyazaki's.</title>
        <authorList>
            <person name="Choi Y.-J."/>
        </authorList>
    </citation>
    <scope>NUCLEOTIDE SEQUENCE</scope>
    <source>
        <strain evidence="2">Japan</strain>
    </source>
</reference>
<feature type="compositionally biased region" description="Polar residues" evidence="1">
    <location>
        <begin position="222"/>
        <end position="236"/>
    </location>
</feature>
<evidence type="ECO:0000256" key="1">
    <source>
        <dbReference type="SAM" id="MobiDB-lite"/>
    </source>
</evidence>
<feature type="region of interest" description="Disordered" evidence="1">
    <location>
        <begin position="154"/>
        <end position="333"/>
    </location>
</feature>
<dbReference type="AlphaFoldDB" id="A0A8S9YU32"/>
<dbReference type="PANTHER" id="PTHR15335">
    <property type="entry name" value="PROTEIN TFG"/>
    <property type="match status" value="1"/>
</dbReference>
<organism evidence="2 3">
    <name type="scientific">Paragonimus skrjabini miyazakii</name>
    <dbReference type="NCBI Taxonomy" id="59628"/>
    <lineage>
        <taxon>Eukaryota</taxon>
        <taxon>Metazoa</taxon>
        <taxon>Spiralia</taxon>
        <taxon>Lophotrochozoa</taxon>
        <taxon>Platyhelminthes</taxon>
        <taxon>Trematoda</taxon>
        <taxon>Digenea</taxon>
        <taxon>Plagiorchiida</taxon>
        <taxon>Troglotremata</taxon>
        <taxon>Troglotrematidae</taxon>
        <taxon>Paragonimus</taxon>
    </lineage>
</organism>
<evidence type="ECO:0000313" key="2">
    <source>
        <dbReference type="EMBL" id="KAF7258124.1"/>
    </source>
</evidence>
<evidence type="ECO:0008006" key="4">
    <source>
        <dbReference type="Google" id="ProtNLM"/>
    </source>
</evidence>
<comment type="caution">
    <text evidence="2">The sequence shown here is derived from an EMBL/GenBank/DDBJ whole genome shotgun (WGS) entry which is preliminary data.</text>
</comment>
<sequence length="480" mass="51096">MDLSGKLIIKAQLGDDLRRIPIHNEEITYDELILMMQRVFKQRLSCDDDILIKYKDEVLQIKLFVKGITDCSKIDSYVGDRSDNETRLSDLGDRPTLVRELRRLRDHITALVDSLDTYGSSANDTVCGAGAAGFSSNHIPQFNKQRLDRNKEFDPLSASRQQTTAQLSEETESCALSHQPGFPEDGSLNAPADRDSFSVTGGVATDHGPTNVISSDGIRSLTPATLPTSQGETAAQVSRPHSVLGSGPPPPAGLSQVPSIPPSSVQPPFYTAPRETPSQYFNFSNDPTKSFAPHMSTASMVPQSSVPPPMHQSSGDRSQVPLGPPPATGPSVVPPQLGTQMTHGASMPASGPPTMGPYGRHINVTSGRPNGAMMTPPTPIGSLFAPPGMAQPPADQPLGYNTLTGPIPSTMPGHQPLFRSLVPPPPMPTSTPNSVSALYPSSRMPGMPPGFGPGFQPSAPKLGGPEQPSYFTPSTTYPPR</sequence>
<dbReference type="EMBL" id="JTDE01001928">
    <property type="protein sequence ID" value="KAF7258124.1"/>
    <property type="molecule type" value="Genomic_DNA"/>
</dbReference>
<gene>
    <name evidence="2" type="ORF">EG68_04172</name>
</gene>
<dbReference type="SUPFAM" id="SSF54277">
    <property type="entry name" value="CAD &amp; PB1 domains"/>
    <property type="match status" value="1"/>
</dbReference>
<proteinExistence type="predicted"/>
<keyword evidence="3" id="KW-1185">Reference proteome</keyword>
<feature type="compositionally biased region" description="Low complexity" evidence="1">
    <location>
        <begin position="468"/>
        <end position="480"/>
    </location>
</feature>
<dbReference type="InterPro" id="IPR033512">
    <property type="entry name" value="TFG"/>
</dbReference>
<dbReference type="Proteomes" id="UP000822476">
    <property type="component" value="Unassembled WGS sequence"/>
</dbReference>
<dbReference type="OrthoDB" id="6264927at2759"/>